<name>A0A447P564_SALET</name>
<sequence>MFMLVPPFPAAPFSGDKMARRLLNLTRRLSRKLPFCEYGNTAAATPYTYGIAASGSSLDTLLETKLVTSVGP</sequence>
<reference evidence="1 2" key="1">
    <citation type="submission" date="2018-12" db="EMBL/GenBank/DDBJ databases">
        <authorList>
            <consortium name="Pathogen Informatics"/>
        </authorList>
    </citation>
    <scope>NUCLEOTIDE SEQUENCE [LARGE SCALE GENOMIC DNA]</scope>
    <source>
        <strain evidence="1 2">NCTC8272</strain>
    </source>
</reference>
<dbReference type="Proteomes" id="UP000277214">
    <property type="component" value="Chromosome 1"/>
</dbReference>
<protein>
    <submittedName>
        <fullName evidence="1">Putative anaerobic dimethylsulfoxide reductase</fullName>
    </submittedName>
</protein>
<accession>A0A447P564</accession>
<gene>
    <name evidence="1" type="ORF">NCTC8272_00197</name>
</gene>
<evidence type="ECO:0000313" key="2">
    <source>
        <dbReference type="Proteomes" id="UP000277214"/>
    </source>
</evidence>
<organism evidence="1 2">
    <name type="scientific">Salmonella enterica I</name>
    <dbReference type="NCBI Taxonomy" id="59201"/>
    <lineage>
        <taxon>Bacteria</taxon>
        <taxon>Pseudomonadati</taxon>
        <taxon>Pseudomonadota</taxon>
        <taxon>Gammaproteobacteria</taxon>
        <taxon>Enterobacterales</taxon>
        <taxon>Enterobacteriaceae</taxon>
        <taxon>Salmonella</taxon>
    </lineage>
</organism>
<dbReference type="AlphaFoldDB" id="A0A447P564"/>
<proteinExistence type="predicted"/>
<evidence type="ECO:0000313" key="1">
    <source>
        <dbReference type="EMBL" id="VEA30821.1"/>
    </source>
</evidence>
<dbReference type="EMBL" id="LR134149">
    <property type="protein sequence ID" value="VEA30821.1"/>
    <property type="molecule type" value="Genomic_DNA"/>
</dbReference>